<proteinExistence type="predicted"/>
<dbReference type="WBParaSite" id="BTMF_0001485201-mRNA-1">
    <property type="protein sequence ID" value="BTMF_0001485201-mRNA-1"/>
    <property type="gene ID" value="BTMF_0001485201"/>
</dbReference>
<dbReference type="AlphaFoldDB" id="A0A0R3R4B2"/>
<evidence type="ECO:0000313" key="2">
    <source>
        <dbReference type="Proteomes" id="UP000280834"/>
    </source>
</evidence>
<evidence type="ECO:0000313" key="1">
    <source>
        <dbReference type="EMBL" id="VDO44029.1"/>
    </source>
</evidence>
<accession>A0A0R3R4B2</accession>
<reference evidence="1 2" key="2">
    <citation type="submission" date="2018-11" db="EMBL/GenBank/DDBJ databases">
        <authorList>
            <consortium name="Pathogen Informatics"/>
        </authorList>
    </citation>
    <scope>NUCLEOTIDE SEQUENCE [LARGE SCALE GENOMIC DNA]</scope>
</reference>
<name>A0A0R3R4B2_9BILA</name>
<protein>
    <submittedName>
        <fullName evidence="1 3">Uncharacterized protein</fullName>
    </submittedName>
</protein>
<gene>
    <name evidence="1" type="ORF">BTMF_LOCUS12850</name>
</gene>
<organism evidence="3">
    <name type="scientific">Brugia timori</name>
    <dbReference type="NCBI Taxonomy" id="42155"/>
    <lineage>
        <taxon>Eukaryota</taxon>
        <taxon>Metazoa</taxon>
        <taxon>Ecdysozoa</taxon>
        <taxon>Nematoda</taxon>
        <taxon>Chromadorea</taxon>
        <taxon>Rhabditida</taxon>
        <taxon>Spirurina</taxon>
        <taxon>Spiruromorpha</taxon>
        <taxon>Filarioidea</taxon>
        <taxon>Onchocercidae</taxon>
        <taxon>Brugia</taxon>
    </lineage>
</organism>
<reference evidence="3" key="1">
    <citation type="submission" date="2017-02" db="UniProtKB">
        <authorList>
            <consortium name="WormBaseParasite"/>
        </authorList>
    </citation>
    <scope>IDENTIFICATION</scope>
</reference>
<evidence type="ECO:0000313" key="3">
    <source>
        <dbReference type="WBParaSite" id="BTMF_0001485201-mRNA-1"/>
    </source>
</evidence>
<sequence>MQCSFRICDIAACMTSGHDTKQQRLSSPITCLTSSRNDIFAPTNMAKTP</sequence>
<keyword evidence="2" id="KW-1185">Reference proteome</keyword>
<dbReference type="Proteomes" id="UP000280834">
    <property type="component" value="Unassembled WGS sequence"/>
</dbReference>
<dbReference type="EMBL" id="UZAG01019533">
    <property type="protein sequence ID" value="VDO44029.1"/>
    <property type="molecule type" value="Genomic_DNA"/>
</dbReference>